<evidence type="ECO:0000313" key="3">
    <source>
        <dbReference type="Proteomes" id="UP000295087"/>
    </source>
</evidence>
<gene>
    <name evidence="2" type="ORF">DFR75_107139</name>
</gene>
<accession>A0A4R6P2F7</accession>
<dbReference type="Proteomes" id="UP000295087">
    <property type="component" value="Unassembled WGS sequence"/>
</dbReference>
<keyword evidence="3" id="KW-1185">Reference proteome</keyword>
<evidence type="ECO:0000313" key="2">
    <source>
        <dbReference type="EMBL" id="TDP31914.1"/>
    </source>
</evidence>
<comment type="caution">
    <text evidence="2">The sequence shown here is derived from an EMBL/GenBank/DDBJ whole genome shotgun (WGS) entry which is preliminary data.</text>
</comment>
<evidence type="ECO:0000256" key="1">
    <source>
        <dbReference type="SAM" id="MobiDB-lite"/>
    </source>
</evidence>
<dbReference type="RefSeq" id="WP_133734165.1">
    <property type="nucleotide sequence ID" value="NZ_SNXK01000007.1"/>
</dbReference>
<dbReference type="AlphaFoldDB" id="A0A4R6P2F7"/>
<sequence length="60" mass="6574">MNETVDTAMHGFPSRGGMPPTEFDATGVDGIEAERERLADYGVRLIHRSVRDVASAGDRR</sequence>
<feature type="region of interest" description="Disordered" evidence="1">
    <location>
        <begin position="1"/>
        <end position="26"/>
    </location>
</feature>
<organism evidence="2 3">
    <name type="scientific">Nocardia ignorata</name>
    <dbReference type="NCBI Taxonomy" id="145285"/>
    <lineage>
        <taxon>Bacteria</taxon>
        <taxon>Bacillati</taxon>
        <taxon>Actinomycetota</taxon>
        <taxon>Actinomycetes</taxon>
        <taxon>Mycobacteriales</taxon>
        <taxon>Nocardiaceae</taxon>
        <taxon>Nocardia</taxon>
    </lineage>
</organism>
<dbReference type="EMBL" id="SNXK01000007">
    <property type="protein sequence ID" value="TDP31914.1"/>
    <property type="molecule type" value="Genomic_DNA"/>
</dbReference>
<reference evidence="2 3" key="1">
    <citation type="submission" date="2019-03" db="EMBL/GenBank/DDBJ databases">
        <title>Genomic Encyclopedia of Type Strains, Phase IV (KMG-IV): sequencing the most valuable type-strain genomes for metagenomic binning, comparative biology and taxonomic classification.</title>
        <authorList>
            <person name="Goeker M."/>
        </authorList>
    </citation>
    <scope>NUCLEOTIDE SEQUENCE [LARGE SCALE GENOMIC DNA]</scope>
    <source>
        <strain evidence="2 3">DSM 44496</strain>
    </source>
</reference>
<protein>
    <submittedName>
        <fullName evidence="2">Uncharacterized protein</fullName>
    </submittedName>
</protein>
<name>A0A4R6P2F7_NOCIG</name>
<proteinExistence type="predicted"/>